<dbReference type="Proteomes" id="UP001597497">
    <property type="component" value="Unassembled WGS sequence"/>
</dbReference>
<evidence type="ECO:0000313" key="4">
    <source>
        <dbReference type="Proteomes" id="UP001597497"/>
    </source>
</evidence>
<feature type="coiled-coil region" evidence="1">
    <location>
        <begin position="101"/>
        <end position="160"/>
    </location>
</feature>
<feature type="coiled-coil region" evidence="1">
    <location>
        <begin position="687"/>
        <end position="717"/>
    </location>
</feature>
<dbReference type="Pfam" id="PF07833">
    <property type="entry name" value="Cu_amine_oxidN1"/>
    <property type="match status" value="1"/>
</dbReference>
<feature type="domain" description="UVR" evidence="2">
    <location>
        <begin position="784"/>
        <end position="819"/>
    </location>
</feature>
<dbReference type="InterPro" id="IPR012854">
    <property type="entry name" value="Cu_amine_oxidase-like_N"/>
</dbReference>
<dbReference type="Gene3D" id="1.20.1600.10">
    <property type="entry name" value="Outer membrane efflux proteins (OEP)"/>
    <property type="match status" value="2"/>
</dbReference>
<protein>
    <submittedName>
        <fullName evidence="3">Stalk domain-containing protein</fullName>
    </submittedName>
</protein>
<accession>A0ABW5RDQ2</accession>
<dbReference type="Gene3D" id="3.30.457.10">
    <property type="entry name" value="Copper amine oxidase-like, N-terminal domain"/>
    <property type="match status" value="1"/>
</dbReference>
<gene>
    <name evidence="3" type="ORF">ACFSUC_16640</name>
</gene>
<proteinExistence type="predicted"/>
<sequence length="1128" mass="127111">MGKWMKWKIVSILMLFGFASLNTGFLIQISAAEDKLFSLTAAIEAAKSYSSSIAEQKMKVKQKEIELTQARHAVVDQKRKDAGLFAKPHSLSEDVRLAMKIPEAEQALREAKLELERLNRVLASEIETAYGQVYQAMLSVKQMEDQLEQQQKALENMKTRAKFGLADAKMIEEEQAKVDEDASALKTARLRYQESKLTLTQKTGKDLESGFRFELKMDYANLNQDQLWRWIDHALQTDPAMDKKVQTRKLLELKRDTIRDLYTSKFKYSRVEPIESLFASNQAESDDLFLAKHDLMLDRVDHQWDGWILIPFPIIGVLPLPLNLFQGEYDGTRYFDDQKYMLPTVLMEWKQARQQEEETRKQLILKIKQSYLAAKQSEEEYVQAIKQEKESEKTQKQQQLKFDYGLITAGELEEKKKAVETATQQRISAYLAYQSAIGKLNTDTSGALEGLRQPGILPTDGIEDGLSSLAGSSSTDSGEVGKWELESGAEGLLGKLRLSLDASLGITDIVVTSASLQIIDKRVKVGEPIQHLSVVFQDLSQLRFHVYKQQKWIASGRLTGSGKKGSLVIDESRTSAPKLIPANGAGQENGQLKDLGFVKIGTYLIHRNALASESVKAAMATHPDSQFPVYYRSEFANGAWFQISKALSLQDISKTSSPTHEKEQTVQKYPAQVQIHATNQLTTPLTADQVSVVIAQLEDKRLNLEKKQDEQAEANAEAGASVEQSELLAATSLLTDVEQVKASIRLMEALKEADSAAAAEELALIGDRTAVRESLQEQANAQLADQQEELKQQLEQATQEQDTEKIAQLTDQISELQSMQTQSEPASSQIEQQLRATATQMGNELQQQIEDGQIGSTEIVNMAEQWTEQWLELAPYSAGIVESLDEVALILDQLQSALDEAKLSGDTAEVVELTALTDSFRQNQDEGMKLQTFEWMDLLESELAAWQESNINETDPIVKAGMESVIEHLQDQIIAGWVDVKLLEKKKYDEAELQNIKETGKDILETYKLQPLVVETLISRETIYYDSPPFIRGNEVYVQIRPLAEQFGWTVMWMDQGNTVLFSKDNAFIAIEINKKQMYRNGQTVELRHTPMLVFQRSYVPISFARDQLGLEISQREDNRFIEINGDS</sequence>
<evidence type="ECO:0000259" key="2">
    <source>
        <dbReference type="PROSITE" id="PS50151"/>
    </source>
</evidence>
<feature type="coiled-coil region" evidence="1">
    <location>
        <begin position="776"/>
        <end position="819"/>
    </location>
</feature>
<reference evidence="4" key="1">
    <citation type="journal article" date="2019" name="Int. J. Syst. Evol. Microbiol.">
        <title>The Global Catalogue of Microorganisms (GCM) 10K type strain sequencing project: providing services to taxonomists for standard genome sequencing and annotation.</title>
        <authorList>
            <consortium name="The Broad Institute Genomics Platform"/>
            <consortium name="The Broad Institute Genome Sequencing Center for Infectious Disease"/>
            <person name="Wu L."/>
            <person name="Ma J."/>
        </authorList>
    </citation>
    <scope>NUCLEOTIDE SEQUENCE [LARGE SCALE GENOMIC DNA]</scope>
    <source>
        <strain evidence="4">KCTC 33676</strain>
    </source>
</reference>
<dbReference type="PROSITE" id="PS50151">
    <property type="entry name" value="UVR"/>
    <property type="match status" value="1"/>
</dbReference>
<evidence type="ECO:0000256" key="1">
    <source>
        <dbReference type="SAM" id="Coils"/>
    </source>
</evidence>
<dbReference type="InterPro" id="IPR001943">
    <property type="entry name" value="UVR_dom"/>
</dbReference>
<keyword evidence="4" id="KW-1185">Reference proteome</keyword>
<feature type="coiled-coil region" evidence="1">
    <location>
        <begin position="346"/>
        <end position="394"/>
    </location>
</feature>
<dbReference type="SUPFAM" id="SSF56954">
    <property type="entry name" value="Outer membrane efflux proteins (OEP)"/>
    <property type="match status" value="2"/>
</dbReference>
<dbReference type="InterPro" id="IPR036582">
    <property type="entry name" value="Mao_N_sf"/>
</dbReference>
<dbReference type="EMBL" id="JBHUMM010000043">
    <property type="protein sequence ID" value="MFD2673202.1"/>
    <property type="molecule type" value="Genomic_DNA"/>
</dbReference>
<comment type="caution">
    <text evidence="3">The sequence shown here is derived from an EMBL/GenBank/DDBJ whole genome shotgun (WGS) entry which is preliminary data.</text>
</comment>
<dbReference type="SUPFAM" id="SSF55383">
    <property type="entry name" value="Copper amine oxidase, domain N"/>
    <property type="match status" value="1"/>
</dbReference>
<name>A0ABW5RDQ2_9BACL</name>
<organism evidence="3 4">
    <name type="scientific">Marinicrinis sediminis</name>
    <dbReference type="NCBI Taxonomy" id="1652465"/>
    <lineage>
        <taxon>Bacteria</taxon>
        <taxon>Bacillati</taxon>
        <taxon>Bacillota</taxon>
        <taxon>Bacilli</taxon>
        <taxon>Bacillales</taxon>
        <taxon>Paenibacillaceae</taxon>
    </lineage>
</organism>
<evidence type="ECO:0000313" key="3">
    <source>
        <dbReference type="EMBL" id="MFD2673202.1"/>
    </source>
</evidence>
<dbReference type="RefSeq" id="WP_379930761.1">
    <property type="nucleotide sequence ID" value="NZ_JBHUMM010000043.1"/>
</dbReference>
<keyword evidence="1" id="KW-0175">Coiled coil</keyword>